<evidence type="ECO:0000313" key="2">
    <source>
        <dbReference type="Proteomes" id="UP000008043"/>
    </source>
</evidence>
<dbReference type="HOGENOM" id="CLU_677779_0_0_11"/>
<organism evidence="1 2">
    <name type="scientific">Streptomyces davaonensis (strain DSM 101723 / JCM 4913 / KCC S-0913 / 768)</name>
    <dbReference type="NCBI Taxonomy" id="1214101"/>
    <lineage>
        <taxon>Bacteria</taxon>
        <taxon>Bacillati</taxon>
        <taxon>Actinomycetota</taxon>
        <taxon>Actinomycetes</taxon>
        <taxon>Kitasatosporales</taxon>
        <taxon>Streptomycetaceae</taxon>
        <taxon>Streptomyces</taxon>
    </lineage>
</organism>
<dbReference type="OrthoDB" id="1396201at2"/>
<dbReference type="PATRIC" id="fig|1214101.3.peg.7537"/>
<gene>
    <name evidence="1" type="ORF">BN159_7440</name>
</gene>
<reference evidence="1 2" key="1">
    <citation type="journal article" date="2012" name="J. Bacteriol.">
        <title>Genome sequence of the bacterium Streptomyces davawensis JCM 4913 and heterologous production of the unique antibiotic roseoflavin.</title>
        <authorList>
            <person name="Jankowitsch F."/>
            <person name="Schwarz J."/>
            <person name="Ruckert C."/>
            <person name="Gust B."/>
            <person name="Szczepanowski R."/>
            <person name="Blom J."/>
            <person name="Pelzer S."/>
            <person name="Kalinowski J."/>
            <person name="Mack M."/>
        </authorList>
    </citation>
    <scope>NUCLEOTIDE SEQUENCE [LARGE SCALE GENOMIC DNA]</scope>
    <source>
        <strain evidence="2">DSM 101723 / JCM 4913 / KCC S-0913 / 768</strain>
    </source>
</reference>
<dbReference type="eggNOG" id="ENOG502Z846">
    <property type="taxonomic scope" value="Bacteria"/>
</dbReference>
<protein>
    <submittedName>
        <fullName evidence="1">Uncharacterized protein</fullName>
    </submittedName>
</protein>
<keyword evidence="2" id="KW-1185">Reference proteome</keyword>
<evidence type="ECO:0000313" key="1">
    <source>
        <dbReference type="EMBL" id="CCK31819.1"/>
    </source>
</evidence>
<dbReference type="KEGG" id="sdv:BN159_7440"/>
<dbReference type="Proteomes" id="UP000008043">
    <property type="component" value="Chromosome"/>
</dbReference>
<dbReference type="RefSeq" id="WP_015662145.1">
    <property type="nucleotide sequence ID" value="NC_020504.1"/>
</dbReference>
<dbReference type="AlphaFoldDB" id="K4RFG9"/>
<sequence>MAIVQLIKNIGLDDSVTGTQTSTVNEPTVATADSGIFYTCNWAAASSANNGDDWKFVDPFTTLPSAANGFCCDQMIVHDPSRDIWIWILQYIAVPGGNNVFRVAVAPGASPDSWHWWDFSPVELDSSWTDLWFDYPDAALSNNHLYVTFNVFNSGDRFQRAVAFKLPLDALSAGSGLTYQWWTTVEHGSLRLTQGATDSMFFASHNGGRMLRVHGWPDSSNTVGSFDVQVNPWSSGPYSSTGPDGAEWLGRVDSRITGGWVSGTRAGFLWTAAPRSGRPVPYVKGAVVDVTTQLLVEEPDIWNAESAFAYPAACPNAAGVVGVSLAFGGGPRHPAHVVGFRDGGEWRLSITRDSTDGPADGSWGDYVSCHRHHPNSGEWVASGVTLQGGNARRNVEPQYVHFGIGS</sequence>
<proteinExistence type="predicted"/>
<name>K4RFG9_STRDJ</name>
<dbReference type="EMBL" id="HE971709">
    <property type="protein sequence ID" value="CCK31819.1"/>
    <property type="molecule type" value="Genomic_DNA"/>
</dbReference>
<accession>K4RFG9</accession>